<dbReference type="EMBL" id="JACWMW010000001">
    <property type="protein sequence ID" value="MBD1384292.1"/>
    <property type="molecule type" value="Genomic_DNA"/>
</dbReference>
<gene>
    <name evidence="1" type="ORF">IDJ75_03305</name>
</gene>
<evidence type="ECO:0008006" key="3">
    <source>
        <dbReference type="Google" id="ProtNLM"/>
    </source>
</evidence>
<sequence length="69" mass="7363">MKKLSRKEIKNVTGGVVGKSYQWRCYSSEAGGYYLTCSDVDPTAYCAPCGYSGCVNTGVSCNFLPACAC</sequence>
<dbReference type="RefSeq" id="WP_191174176.1">
    <property type="nucleotide sequence ID" value="NZ_JACWMW010000001.1"/>
</dbReference>
<accession>A0ABR7X123</accession>
<name>A0ABR7X123_9SPHI</name>
<dbReference type="Proteomes" id="UP000618754">
    <property type="component" value="Unassembled WGS sequence"/>
</dbReference>
<keyword evidence="2" id="KW-1185">Reference proteome</keyword>
<protein>
    <recommendedName>
        <fullName evidence="3">Bacteriocin</fullName>
    </recommendedName>
</protein>
<comment type="caution">
    <text evidence="1">The sequence shown here is derived from an EMBL/GenBank/DDBJ whole genome shotgun (WGS) entry which is preliminary data.</text>
</comment>
<organism evidence="1 2">
    <name type="scientific">Mucilaginibacter rigui</name>
    <dbReference type="NCBI Taxonomy" id="534635"/>
    <lineage>
        <taxon>Bacteria</taxon>
        <taxon>Pseudomonadati</taxon>
        <taxon>Bacteroidota</taxon>
        <taxon>Sphingobacteriia</taxon>
        <taxon>Sphingobacteriales</taxon>
        <taxon>Sphingobacteriaceae</taxon>
        <taxon>Mucilaginibacter</taxon>
    </lineage>
</organism>
<evidence type="ECO:0000313" key="1">
    <source>
        <dbReference type="EMBL" id="MBD1384292.1"/>
    </source>
</evidence>
<proteinExistence type="predicted"/>
<evidence type="ECO:0000313" key="2">
    <source>
        <dbReference type="Proteomes" id="UP000618754"/>
    </source>
</evidence>
<reference evidence="1 2" key="1">
    <citation type="submission" date="2020-09" db="EMBL/GenBank/DDBJ databases">
        <title>Novel species of Mucilaginibacter isolated from a glacier on the Tibetan Plateau.</title>
        <authorList>
            <person name="Liu Q."/>
            <person name="Xin Y.-H."/>
        </authorList>
    </citation>
    <scope>NUCLEOTIDE SEQUENCE [LARGE SCALE GENOMIC DNA]</scope>
    <source>
        <strain evidence="1 2">CGMCC 1.13878</strain>
    </source>
</reference>